<feature type="compositionally biased region" description="Basic residues" evidence="1">
    <location>
        <begin position="13"/>
        <end position="29"/>
    </location>
</feature>
<protein>
    <submittedName>
        <fullName evidence="2">Uncharacterized protein</fullName>
    </submittedName>
</protein>
<name>A0A6J4NHM8_9ACTN</name>
<feature type="non-terminal residue" evidence="2">
    <location>
        <position position="1"/>
    </location>
</feature>
<dbReference type="EMBL" id="CADCUP010000098">
    <property type="protein sequence ID" value="CAA9388055.1"/>
    <property type="molecule type" value="Genomic_DNA"/>
</dbReference>
<accession>A0A6J4NHM8</accession>
<organism evidence="2">
    <name type="scientific">uncultured Nocardioides sp</name>
    <dbReference type="NCBI Taxonomy" id="198441"/>
    <lineage>
        <taxon>Bacteria</taxon>
        <taxon>Bacillati</taxon>
        <taxon>Actinomycetota</taxon>
        <taxon>Actinomycetes</taxon>
        <taxon>Propionibacteriales</taxon>
        <taxon>Nocardioidaceae</taxon>
        <taxon>Nocardioides</taxon>
        <taxon>environmental samples</taxon>
    </lineage>
</organism>
<evidence type="ECO:0000256" key="1">
    <source>
        <dbReference type="SAM" id="MobiDB-lite"/>
    </source>
</evidence>
<dbReference type="AlphaFoldDB" id="A0A6J4NHM8"/>
<feature type="compositionally biased region" description="Basic and acidic residues" evidence="1">
    <location>
        <begin position="1"/>
        <end position="10"/>
    </location>
</feature>
<sequence>ARAPRPEEGPGHPLRRRGHGRRHHRRARL</sequence>
<reference evidence="2" key="1">
    <citation type="submission" date="2020-02" db="EMBL/GenBank/DDBJ databases">
        <authorList>
            <person name="Meier V. D."/>
        </authorList>
    </citation>
    <scope>NUCLEOTIDE SEQUENCE</scope>
    <source>
        <strain evidence="2">AVDCRST_MAG06</strain>
    </source>
</reference>
<feature type="non-terminal residue" evidence="2">
    <location>
        <position position="29"/>
    </location>
</feature>
<gene>
    <name evidence="2" type="ORF">AVDCRST_MAG06-1400</name>
</gene>
<evidence type="ECO:0000313" key="2">
    <source>
        <dbReference type="EMBL" id="CAA9388055.1"/>
    </source>
</evidence>
<feature type="region of interest" description="Disordered" evidence="1">
    <location>
        <begin position="1"/>
        <end position="29"/>
    </location>
</feature>
<proteinExistence type="predicted"/>